<dbReference type="AlphaFoldDB" id="K1X0D8"/>
<dbReference type="OrthoDB" id="437457at2759"/>
<dbReference type="InParanoid" id="K1X0D8"/>
<proteinExistence type="predicted"/>
<organism evidence="1 2">
    <name type="scientific">Marssonina brunnea f. sp. multigermtubi (strain MB_m1)</name>
    <name type="common">Marssonina leaf spot fungus</name>
    <dbReference type="NCBI Taxonomy" id="1072389"/>
    <lineage>
        <taxon>Eukaryota</taxon>
        <taxon>Fungi</taxon>
        <taxon>Dikarya</taxon>
        <taxon>Ascomycota</taxon>
        <taxon>Pezizomycotina</taxon>
        <taxon>Leotiomycetes</taxon>
        <taxon>Helotiales</taxon>
        <taxon>Drepanopezizaceae</taxon>
        <taxon>Drepanopeziza</taxon>
    </lineage>
</organism>
<name>K1X0D8_MARBU</name>
<sequence>MPILSLNAVSASLGIVPPPSNATASGCPPIHSGKLWPGLYSLIWTIQNRHPELANLYLWRIGRNASQESRANIAASSKDPLVPSVAGHVEEAVQNPGYIRVPGVDSQADVDAHLSSTAGYSFVMPLSKCAFCDKPVKDNLCSRPDFVWVPISILDENRDKMSTSVKIEEGHLTSPTPHNFQSRESHFQVFRNDYPISKLPGPNKLIRALIRGYHHYLCNEVTQDVIRTSGPLVILKLDPRHPCRDGVVENPGSDGLVKDLKQTGYMDITLADVRLVLEYYASKSKTFESDFPNRFIIRDPSKGWVEGVKISCEGDMTSLACQKYRDVWARPSTPEEDDLALINAKMGNPRPELPKVCSISQHMGFTLVVQDTEMELSVKPGPIAFANVEVQAMMTNADPASDGASWGSNDTEMLQLGLAPTVLVMRQDGKAISAKQVEIFVSYCKDVLRPKMRKHPKEKDNNNKDTSATYTAADQSVIATGEESWRKKFIKDYMKSSKFEAFIKVFKAEKLAAGDTTWVDVVSPRAV</sequence>
<dbReference type="Proteomes" id="UP000006753">
    <property type="component" value="Unassembled WGS sequence"/>
</dbReference>
<gene>
    <name evidence="1" type="ORF">MBM_07573</name>
</gene>
<reference evidence="1 2" key="1">
    <citation type="journal article" date="2012" name="BMC Genomics">
        <title>Sequencing the genome of Marssonina brunnea reveals fungus-poplar co-evolution.</title>
        <authorList>
            <person name="Zhu S."/>
            <person name="Cao Y.-Z."/>
            <person name="Jiang C."/>
            <person name="Tan B.-Y."/>
            <person name="Wang Z."/>
            <person name="Feng S."/>
            <person name="Zhang L."/>
            <person name="Su X.-H."/>
            <person name="Brejova B."/>
            <person name="Vinar T."/>
            <person name="Xu M."/>
            <person name="Wang M.-X."/>
            <person name="Zhang S.-G."/>
            <person name="Huang M.-R."/>
            <person name="Wu R."/>
            <person name="Zhou Y."/>
        </authorList>
    </citation>
    <scope>NUCLEOTIDE SEQUENCE [LARGE SCALE GENOMIC DNA]</scope>
    <source>
        <strain evidence="1 2">MB_m1</strain>
    </source>
</reference>
<accession>K1X0D8</accession>
<dbReference type="EMBL" id="JH921446">
    <property type="protein sequence ID" value="EKD14343.1"/>
    <property type="molecule type" value="Genomic_DNA"/>
</dbReference>
<evidence type="ECO:0000313" key="1">
    <source>
        <dbReference type="EMBL" id="EKD14343.1"/>
    </source>
</evidence>
<dbReference type="HOGENOM" id="CLU_516849_0_0_1"/>
<keyword evidence="2" id="KW-1185">Reference proteome</keyword>
<dbReference type="KEGG" id="mbe:MBM_07573"/>
<protein>
    <submittedName>
        <fullName evidence="1">Uncharacterized protein</fullName>
    </submittedName>
</protein>
<evidence type="ECO:0000313" key="2">
    <source>
        <dbReference type="Proteomes" id="UP000006753"/>
    </source>
</evidence>
<dbReference type="GeneID" id="18763508"/>